<dbReference type="EMBL" id="LAZR01012356">
    <property type="protein sequence ID" value="KKM27258.1"/>
    <property type="molecule type" value="Genomic_DNA"/>
</dbReference>
<comment type="caution">
    <text evidence="1">The sequence shown here is derived from an EMBL/GenBank/DDBJ whole genome shotgun (WGS) entry which is preliminary data.</text>
</comment>
<evidence type="ECO:0000313" key="1">
    <source>
        <dbReference type="EMBL" id="KKM27258.1"/>
    </source>
</evidence>
<organism evidence="1">
    <name type="scientific">marine sediment metagenome</name>
    <dbReference type="NCBI Taxonomy" id="412755"/>
    <lineage>
        <taxon>unclassified sequences</taxon>
        <taxon>metagenomes</taxon>
        <taxon>ecological metagenomes</taxon>
    </lineage>
</organism>
<dbReference type="AlphaFoldDB" id="A0A0F9KZ58"/>
<name>A0A0F9KZ58_9ZZZZ</name>
<sequence length="46" mass="5194">MIIHEIPYVVPVFGQSDSSGSPPYPMMSFVYYGTTLVQQSLQQEKI</sequence>
<gene>
    <name evidence="1" type="ORF">LCGC14_1576540</name>
</gene>
<proteinExistence type="predicted"/>
<reference evidence="1" key="1">
    <citation type="journal article" date="2015" name="Nature">
        <title>Complex archaea that bridge the gap between prokaryotes and eukaryotes.</title>
        <authorList>
            <person name="Spang A."/>
            <person name="Saw J.H."/>
            <person name="Jorgensen S.L."/>
            <person name="Zaremba-Niedzwiedzka K."/>
            <person name="Martijn J."/>
            <person name="Lind A.E."/>
            <person name="van Eijk R."/>
            <person name="Schleper C."/>
            <person name="Guy L."/>
            <person name="Ettema T.J."/>
        </authorList>
    </citation>
    <scope>NUCLEOTIDE SEQUENCE</scope>
</reference>
<protein>
    <submittedName>
        <fullName evidence="1">Uncharacterized protein</fullName>
    </submittedName>
</protein>
<accession>A0A0F9KZ58</accession>